<comment type="caution">
    <text evidence="1">The sequence shown here is derived from an EMBL/GenBank/DDBJ whole genome shotgun (WGS) entry which is preliminary data.</text>
</comment>
<dbReference type="Gene3D" id="3.40.50.1820">
    <property type="entry name" value="alpha/beta hydrolase"/>
    <property type="match status" value="1"/>
</dbReference>
<dbReference type="PANTHER" id="PTHR46438:SF2">
    <property type="entry name" value="ALPHA_BETA-HYDROLASES SUPERFAMILY PROTEIN"/>
    <property type="match status" value="1"/>
</dbReference>
<organism evidence="1 2">
    <name type="scientific">Chrysochromulina tobinii</name>
    <dbReference type="NCBI Taxonomy" id="1460289"/>
    <lineage>
        <taxon>Eukaryota</taxon>
        <taxon>Haptista</taxon>
        <taxon>Haptophyta</taxon>
        <taxon>Prymnesiophyceae</taxon>
        <taxon>Prymnesiales</taxon>
        <taxon>Chrysochromulinaceae</taxon>
        <taxon>Chrysochromulina</taxon>
    </lineage>
</organism>
<dbReference type="GO" id="GO:0016787">
    <property type="term" value="F:hydrolase activity"/>
    <property type="evidence" value="ECO:0007669"/>
    <property type="project" value="UniProtKB-KW"/>
</dbReference>
<evidence type="ECO:0000313" key="2">
    <source>
        <dbReference type="Proteomes" id="UP000037460"/>
    </source>
</evidence>
<dbReference type="AlphaFoldDB" id="A0A0M0JPM5"/>
<sequence>MEEERLAARGAVQIAIDDTVASVLAAAQRAVAYVGLFVTKQPLRIKQVLQQVYPIRPEAADDELVASIVYPAEDAPGLAPPNGVPEVFYRIVSRNARGGAFPVDEIIGQLKVPLLLLWGEYDPWVTRACGDAAQAAAKRFGVDVRRVSVDAGHCPQDEAPEAVNAGLLAFARELDAK</sequence>
<dbReference type="EMBL" id="JWZX01002568">
    <property type="protein sequence ID" value="KOO28440.1"/>
    <property type="molecule type" value="Genomic_DNA"/>
</dbReference>
<name>A0A0M0JPM5_9EUKA</name>
<keyword evidence="2" id="KW-1185">Reference proteome</keyword>
<evidence type="ECO:0000313" key="1">
    <source>
        <dbReference type="EMBL" id="KOO28440.1"/>
    </source>
</evidence>
<dbReference type="InterPro" id="IPR029058">
    <property type="entry name" value="AB_hydrolase_fold"/>
</dbReference>
<dbReference type="PANTHER" id="PTHR46438">
    <property type="entry name" value="ALPHA/BETA-HYDROLASES SUPERFAMILY PROTEIN"/>
    <property type="match status" value="1"/>
</dbReference>
<dbReference type="Proteomes" id="UP000037460">
    <property type="component" value="Unassembled WGS sequence"/>
</dbReference>
<reference evidence="2" key="1">
    <citation type="journal article" date="2015" name="PLoS Genet.">
        <title>Genome Sequence and Transcriptome Analyses of Chrysochromulina tobin: Metabolic Tools for Enhanced Algal Fitness in the Prominent Order Prymnesiales (Haptophyceae).</title>
        <authorList>
            <person name="Hovde B.T."/>
            <person name="Deodato C.R."/>
            <person name="Hunsperger H.M."/>
            <person name="Ryken S.A."/>
            <person name="Yost W."/>
            <person name="Jha R.K."/>
            <person name="Patterson J."/>
            <person name="Monnat R.J. Jr."/>
            <person name="Barlow S.B."/>
            <person name="Starkenburg S.R."/>
            <person name="Cattolico R.A."/>
        </authorList>
    </citation>
    <scope>NUCLEOTIDE SEQUENCE</scope>
    <source>
        <strain evidence="2">CCMP291</strain>
    </source>
</reference>
<proteinExistence type="predicted"/>
<keyword evidence="1" id="KW-0378">Hydrolase</keyword>
<dbReference type="OrthoDB" id="408373at2759"/>
<protein>
    <submittedName>
        <fullName evidence="1">Putative hydrolase-like protein</fullName>
    </submittedName>
</protein>
<dbReference type="SUPFAM" id="SSF53474">
    <property type="entry name" value="alpha/beta-Hydrolases"/>
    <property type="match status" value="1"/>
</dbReference>
<gene>
    <name evidence="1" type="ORF">Ctob_001951</name>
</gene>
<accession>A0A0M0JPM5</accession>